<feature type="domain" description="Acyl-CoA oxidase C-alpha1" evidence="15">
    <location>
        <begin position="302"/>
        <end position="449"/>
    </location>
</feature>
<dbReference type="FunFam" id="1.20.140.10:FF:000010">
    <property type="entry name" value="Acyl-coenzyme A oxidase"/>
    <property type="match status" value="1"/>
</dbReference>
<feature type="domain" description="Acyl-CoA oxidase/dehydrogenase middle" evidence="14">
    <location>
        <begin position="153"/>
        <end position="263"/>
    </location>
</feature>
<name>A0A151ZD16_TIELA</name>
<evidence type="ECO:0000256" key="3">
    <source>
        <dbReference type="ARBA" id="ARBA00006288"/>
    </source>
</evidence>
<dbReference type="GO" id="GO:0033540">
    <property type="term" value="P:fatty acid beta-oxidation using acyl-CoA oxidase"/>
    <property type="evidence" value="ECO:0007669"/>
    <property type="project" value="TreeGrafter"/>
</dbReference>
<dbReference type="InterPro" id="IPR046373">
    <property type="entry name" value="Acyl-CoA_Oxase/DH_mid-dom_sf"/>
</dbReference>
<evidence type="ECO:0000256" key="11">
    <source>
        <dbReference type="PIRSR" id="PIRSR000168-1"/>
    </source>
</evidence>
<feature type="binding site" evidence="12">
    <location>
        <position position="196"/>
    </location>
    <ligand>
        <name>FAD</name>
        <dbReference type="ChEBI" id="CHEBI:57692"/>
    </ligand>
</feature>
<comment type="caution">
    <text evidence="16">The sequence shown here is derived from an EMBL/GenBank/DDBJ whole genome shotgun (WGS) entry which is preliminary data.</text>
</comment>
<evidence type="ECO:0000256" key="1">
    <source>
        <dbReference type="ARBA" id="ARBA00001974"/>
    </source>
</evidence>
<dbReference type="InterPro" id="IPR055060">
    <property type="entry name" value="ACOX_C_alpha1"/>
</dbReference>
<dbReference type="GO" id="GO:0071949">
    <property type="term" value="F:FAD binding"/>
    <property type="evidence" value="ECO:0007669"/>
    <property type="project" value="InterPro"/>
</dbReference>
<dbReference type="PANTHER" id="PTHR10909">
    <property type="entry name" value="ELECTRON TRANSPORT OXIDOREDUCTASE"/>
    <property type="match status" value="1"/>
</dbReference>
<comment type="cofactor">
    <cofactor evidence="1">
        <name>FAD</name>
        <dbReference type="ChEBI" id="CHEBI:57692"/>
    </cofactor>
</comment>
<gene>
    <name evidence="16" type="ORF">DLAC_07650</name>
</gene>
<proteinExistence type="inferred from homology"/>
<dbReference type="InParanoid" id="A0A151ZD16"/>
<keyword evidence="9" id="KW-0576">Peroxisome</keyword>
<comment type="subcellular location">
    <subcellularLocation>
        <location evidence="2">Peroxisome</location>
    </subcellularLocation>
</comment>
<dbReference type="InterPro" id="IPR009100">
    <property type="entry name" value="AcylCoA_DH/oxidase_NM_dom_sf"/>
</dbReference>
<evidence type="ECO:0000256" key="10">
    <source>
        <dbReference type="PIRNR" id="PIRNR000168"/>
    </source>
</evidence>
<keyword evidence="5 10" id="KW-0274">FAD</keyword>
<dbReference type="Pfam" id="PF22924">
    <property type="entry name" value="ACOX_C_alpha1"/>
    <property type="match status" value="1"/>
</dbReference>
<dbReference type="Proteomes" id="UP000076078">
    <property type="component" value="Unassembled WGS sequence"/>
</dbReference>
<dbReference type="PANTHER" id="PTHR10909:SF377">
    <property type="entry name" value="ACYL-COENZYME A OXIDASE"/>
    <property type="match status" value="1"/>
</dbReference>
<evidence type="ECO:0000256" key="8">
    <source>
        <dbReference type="ARBA" id="ARBA00023098"/>
    </source>
</evidence>
<dbReference type="EMBL" id="LODT01000034">
    <property type="protein sequence ID" value="KYQ91846.1"/>
    <property type="molecule type" value="Genomic_DNA"/>
</dbReference>
<dbReference type="SUPFAM" id="SSF56645">
    <property type="entry name" value="Acyl-CoA dehydrogenase NM domain-like"/>
    <property type="match status" value="1"/>
</dbReference>
<dbReference type="Gene3D" id="1.20.140.10">
    <property type="entry name" value="Butyryl-CoA Dehydrogenase, subunit A, domain 3"/>
    <property type="match status" value="2"/>
</dbReference>
<reference evidence="16 17" key="1">
    <citation type="submission" date="2015-12" db="EMBL/GenBank/DDBJ databases">
        <title>Dictyostelia acquired genes for synthesis and detection of signals that induce cell-type specialization by lateral gene transfer from prokaryotes.</title>
        <authorList>
            <person name="Gloeckner G."/>
            <person name="Schaap P."/>
        </authorList>
    </citation>
    <scope>NUCLEOTIDE SEQUENCE [LARGE SCALE GENOMIC DNA]</scope>
    <source>
        <strain evidence="16 17">TK</strain>
    </source>
</reference>
<evidence type="ECO:0000256" key="4">
    <source>
        <dbReference type="ARBA" id="ARBA00022630"/>
    </source>
</evidence>
<dbReference type="GO" id="GO:0055088">
    <property type="term" value="P:lipid homeostasis"/>
    <property type="evidence" value="ECO:0007669"/>
    <property type="project" value="TreeGrafter"/>
</dbReference>
<dbReference type="InterPro" id="IPR006091">
    <property type="entry name" value="Acyl-CoA_Oxase/DH_mid-dom"/>
</dbReference>
<keyword evidence="6" id="KW-0276">Fatty acid metabolism</keyword>
<keyword evidence="7" id="KW-0560">Oxidoreductase</keyword>
<dbReference type="FunCoup" id="A0A151ZD16">
    <property type="interactions" value="14"/>
</dbReference>
<comment type="similarity">
    <text evidence="3 10">Belongs to the acyl-CoA oxidase family.</text>
</comment>
<dbReference type="Gene3D" id="2.40.110.10">
    <property type="entry name" value="Butyryl-CoA Dehydrogenase, subunit A, domain 2"/>
    <property type="match status" value="1"/>
</dbReference>
<dbReference type="Pfam" id="PF01756">
    <property type="entry name" value="ACOX"/>
    <property type="match status" value="1"/>
</dbReference>
<evidence type="ECO:0000259" key="14">
    <source>
        <dbReference type="Pfam" id="PF02770"/>
    </source>
</evidence>
<evidence type="ECO:0000259" key="13">
    <source>
        <dbReference type="Pfam" id="PF01756"/>
    </source>
</evidence>
<dbReference type="PIRSF" id="PIRSF000168">
    <property type="entry name" value="Acyl-CoA_oxidase"/>
    <property type="match status" value="1"/>
</dbReference>
<dbReference type="AlphaFoldDB" id="A0A151ZD16"/>
<evidence type="ECO:0000256" key="6">
    <source>
        <dbReference type="ARBA" id="ARBA00022832"/>
    </source>
</evidence>
<keyword evidence="4 10" id="KW-0285">Flavoprotein</keyword>
<dbReference type="SUPFAM" id="SSF47203">
    <property type="entry name" value="Acyl-CoA dehydrogenase C-terminal domain-like"/>
    <property type="match status" value="2"/>
</dbReference>
<evidence type="ECO:0000256" key="12">
    <source>
        <dbReference type="PIRSR" id="PIRSR000168-2"/>
    </source>
</evidence>
<dbReference type="GO" id="GO:0005777">
    <property type="term" value="C:peroxisome"/>
    <property type="evidence" value="ECO:0007669"/>
    <property type="project" value="UniProtKB-SubCell"/>
</dbReference>
<dbReference type="InterPro" id="IPR036250">
    <property type="entry name" value="AcylCo_DH-like_C"/>
</dbReference>
<feature type="domain" description="Acyl-CoA oxidase C-terminal" evidence="13">
    <location>
        <begin position="471"/>
        <end position="601"/>
    </location>
</feature>
<feature type="binding site" evidence="12">
    <location>
        <position position="157"/>
    </location>
    <ligand>
        <name>FAD</name>
        <dbReference type="ChEBI" id="CHEBI:57692"/>
    </ligand>
</feature>
<evidence type="ECO:0000313" key="17">
    <source>
        <dbReference type="Proteomes" id="UP000076078"/>
    </source>
</evidence>
<evidence type="ECO:0000256" key="2">
    <source>
        <dbReference type="ARBA" id="ARBA00004275"/>
    </source>
</evidence>
<dbReference type="InterPro" id="IPR002655">
    <property type="entry name" value="Acyl-CoA_oxidase_C"/>
</dbReference>
<evidence type="ECO:0000259" key="15">
    <source>
        <dbReference type="Pfam" id="PF22924"/>
    </source>
</evidence>
<dbReference type="GO" id="GO:0005504">
    <property type="term" value="F:fatty acid binding"/>
    <property type="evidence" value="ECO:0007669"/>
    <property type="project" value="TreeGrafter"/>
</dbReference>
<dbReference type="OMA" id="FGGTIMF"/>
<keyword evidence="8" id="KW-0443">Lipid metabolism</keyword>
<sequence length="612" mass="68741">MYHLRIENIKNHLTANENEVSKVIGIDKINIKDLKELIDSPEAQVYKDECRKFLQKEPSFTTNFYNLDPINYKELVLKQISSIAKNGIVRFTDVRDNVYRLTSAFEIFSMYNNNITTKMGVQYTLFGGTITLLGTQRHEKYIAPADVLQIAGCFAMTEIGHGSNVRGIETTATYKKSTQEFIINSPTPTSQKFWIGGAGLHAHYATVFAKLIIDSKDYGVHAFVVPIRDTNSNQILPGITIKDCGQKLGLNGIDNGQIKFDQVHIPRENLLNKFSDVAADGTYKSAFTSPIKNFAATMAPFVVGRLGISKVNSGASKSALAIAIRFSHVRKQFGPTENNELPIITLSSQRQRLIVPLSKTIVLDLFQQKLAKDFTLEKVPSTIHAQCSGVKALYSWECIKTLQVCREACGGQGYRASNRISEFKSDVDITATYEGDNTVLMQQVAKFLLAQKPQTNLPLVRLVKPADLFNLPKILDLFRYRTELKVDQLRGLLKSSSEKNAYLAYNQLIPWGQSAANAYMETIILENTMQFIKKKLVQPLPHFCYIDTLSKIQDDLAWFISNQFISVELANSIPFILMDLCNQLTPHLLDIVEAFDIPKKALPVEDLISDLF</sequence>
<dbReference type="GO" id="GO:0003997">
    <property type="term" value="F:acyl-CoA oxidase activity"/>
    <property type="evidence" value="ECO:0007669"/>
    <property type="project" value="InterPro"/>
</dbReference>
<dbReference type="FunFam" id="2.40.110.10:FF:000005">
    <property type="entry name" value="Acyl-coenzyme A oxidase"/>
    <property type="match status" value="1"/>
</dbReference>
<evidence type="ECO:0000256" key="5">
    <source>
        <dbReference type="ARBA" id="ARBA00022827"/>
    </source>
</evidence>
<dbReference type="Pfam" id="PF02770">
    <property type="entry name" value="Acyl-CoA_dh_M"/>
    <property type="match status" value="1"/>
</dbReference>
<dbReference type="OrthoDB" id="538336at2759"/>
<protein>
    <recommendedName>
        <fullName evidence="10">Acyl-coenzyme A oxidase</fullName>
    </recommendedName>
</protein>
<dbReference type="InterPro" id="IPR012258">
    <property type="entry name" value="Acyl-CoA_oxidase"/>
</dbReference>
<evidence type="ECO:0000256" key="9">
    <source>
        <dbReference type="ARBA" id="ARBA00023140"/>
    </source>
</evidence>
<dbReference type="STRING" id="361077.A0A151ZD16"/>
<keyword evidence="17" id="KW-1185">Reference proteome</keyword>
<feature type="active site" description="Proton acceptor" evidence="11">
    <location>
        <position position="434"/>
    </location>
</feature>
<evidence type="ECO:0000256" key="7">
    <source>
        <dbReference type="ARBA" id="ARBA00023002"/>
    </source>
</evidence>
<evidence type="ECO:0000313" key="16">
    <source>
        <dbReference type="EMBL" id="KYQ91846.1"/>
    </source>
</evidence>
<organism evidence="16 17">
    <name type="scientific">Tieghemostelium lacteum</name>
    <name type="common">Slime mold</name>
    <name type="synonym">Dictyostelium lacteum</name>
    <dbReference type="NCBI Taxonomy" id="361077"/>
    <lineage>
        <taxon>Eukaryota</taxon>
        <taxon>Amoebozoa</taxon>
        <taxon>Evosea</taxon>
        <taxon>Eumycetozoa</taxon>
        <taxon>Dictyostelia</taxon>
        <taxon>Dictyosteliales</taxon>
        <taxon>Raperosteliaceae</taxon>
        <taxon>Tieghemostelium</taxon>
    </lineage>
</organism>
<accession>A0A151ZD16</accession>